<reference evidence="2" key="1">
    <citation type="journal article" date="2015" name="Proc. Natl. Acad. Sci. U.S.A.">
        <title>Genome sequencing of adzuki bean (Vigna angularis) provides insight into high starch and low fat accumulation and domestication.</title>
        <authorList>
            <person name="Yang K."/>
            <person name="Tian Z."/>
            <person name="Chen C."/>
            <person name="Luo L."/>
            <person name="Zhao B."/>
            <person name="Wang Z."/>
            <person name="Yu L."/>
            <person name="Li Y."/>
            <person name="Sun Y."/>
            <person name="Li W."/>
            <person name="Chen Y."/>
            <person name="Li Y."/>
            <person name="Zhang Y."/>
            <person name="Ai D."/>
            <person name="Zhao J."/>
            <person name="Shang C."/>
            <person name="Ma Y."/>
            <person name="Wu B."/>
            <person name="Wang M."/>
            <person name="Gao L."/>
            <person name="Sun D."/>
            <person name="Zhang P."/>
            <person name="Guo F."/>
            <person name="Wang W."/>
            <person name="Li Y."/>
            <person name="Wang J."/>
            <person name="Varshney R.K."/>
            <person name="Wang J."/>
            <person name="Ling H.Q."/>
            <person name="Wan P."/>
        </authorList>
    </citation>
    <scope>NUCLEOTIDE SEQUENCE</scope>
    <source>
        <strain evidence="2">cv. Jingnong 6</strain>
    </source>
</reference>
<name>A0A0L9VC67_PHAAN</name>
<dbReference type="Proteomes" id="UP000053144">
    <property type="component" value="Chromosome 9"/>
</dbReference>
<proteinExistence type="predicted"/>
<gene>
    <name evidence="1" type="ORF">LR48_Vigan09g125700</name>
</gene>
<evidence type="ECO:0000313" key="1">
    <source>
        <dbReference type="EMBL" id="KOM52598.1"/>
    </source>
</evidence>
<sequence length="87" mass="9840">MLVVMERIIKQSPSRGAVSLLWCSAWSGAVYDDLTSANDDSTSVDDEIREVSEDDEIEEILNEPLLEGEYDNESTIYKGKLFNNECF</sequence>
<dbReference type="AlphaFoldDB" id="A0A0L9VC67"/>
<dbReference type="Gramene" id="KOM52598">
    <property type="protein sequence ID" value="KOM52598"/>
    <property type="gene ID" value="LR48_Vigan09g125700"/>
</dbReference>
<protein>
    <submittedName>
        <fullName evidence="1">Uncharacterized protein</fullName>
    </submittedName>
</protein>
<dbReference type="EMBL" id="CM003379">
    <property type="protein sequence ID" value="KOM52598.1"/>
    <property type="molecule type" value="Genomic_DNA"/>
</dbReference>
<accession>A0A0L9VC67</accession>
<organism evidence="1 2">
    <name type="scientific">Phaseolus angularis</name>
    <name type="common">Azuki bean</name>
    <name type="synonym">Vigna angularis</name>
    <dbReference type="NCBI Taxonomy" id="3914"/>
    <lineage>
        <taxon>Eukaryota</taxon>
        <taxon>Viridiplantae</taxon>
        <taxon>Streptophyta</taxon>
        <taxon>Embryophyta</taxon>
        <taxon>Tracheophyta</taxon>
        <taxon>Spermatophyta</taxon>
        <taxon>Magnoliopsida</taxon>
        <taxon>eudicotyledons</taxon>
        <taxon>Gunneridae</taxon>
        <taxon>Pentapetalae</taxon>
        <taxon>rosids</taxon>
        <taxon>fabids</taxon>
        <taxon>Fabales</taxon>
        <taxon>Fabaceae</taxon>
        <taxon>Papilionoideae</taxon>
        <taxon>50 kb inversion clade</taxon>
        <taxon>NPAAA clade</taxon>
        <taxon>indigoferoid/millettioid clade</taxon>
        <taxon>Phaseoleae</taxon>
        <taxon>Vigna</taxon>
    </lineage>
</organism>
<evidence type="ECO:0000313" key="2">
    <source>
        <dbReference type="Proteomes" id="UP000053144"/>
    </source>
</evidence>